<evidence type="ECO:0000313" key="5">
    <source>
        <dbReference type="Proteomes" id="UP001642520"/>
    </source>
</evidence>
<dbReference type="EMBL" id="CAXAJV020001292">
    <property type="protein sequence ID" value="CAL7942656.1"/>
    <property type="molecule type" value="Genomic_DNA"/>
</dbReference>
<feature type="region of interest" description="Disordered" evidence="2">
    <location>
        <begin position="1"/>
        <end position="165"/>
    </location>
</feature>
<dbReference type="PROSITE" id="PS50118">
    <property type="entry name" value="HMG_BOX_2"/>
    <property type="match status" value="1"/>
</dbReference>
<evidence type="ECO:0000256" key="1">
    <source>
        <dbReference type="PROSITE-ProRule" id="PRU00267"/>
    </source>
</evidence>
<sequence length="421" mass="47299">MHANVRKPAKSEKTPRRKKLAEQQSDAMDMFVTPKRQKSDDLEVTGISRSGRVRKKSSKLVDFESPDDFTDNKYKRQKAQQLQNQQLLERYESQHISSNQSIQHGSGGRQRKNSSSNSGQQRIKQETLSDNEGQSSGSESDDPSGLNEDERYSMDSGSDDDIDPLMIDDREAGFRKLEPPGQETPSQANSLYMLEKCKKKLIIKDGKIIGKMKAQRKDKGKTRFTAYMLWAKEIRQELLEQRPYMDFAAISKRLGELWATVPNLEKYNWRRRAKRLAAKPHSLPASKDEPVWKMPPPASRKKFINKIGNVPVSPPSTRTGKDLVNEPMIGTGMYKVIGTQPIDVAAHLKLLGESLTIIGERLKEHDGQIAVSGSLSVLLDSLLCALGPLICLTQQIPETNGAKHETLSQMLDNIAYLMPGL</sequence>
<feature type="compositionally biased region" description="Polar residues" evidence="2">
    <location>
        <begin position="113"/>
        <end position="138"/>
    </location>
</feature>
<dbReference type="PANTHER" id="PTHR46584:SF1">
    <property type="entry name" value="HMG DOMAIN-CONTAINING PROTEIN 4"/>
    <property type="match status" value="1"/>
</dbReference>
<dbReference type="CDD" id="cd00084">
    <property type="entry name" value="HMG-box_SF"/>
    <property type="match status" value="1"/>
</dbReference>
<evidence type="ECO:0000313" key="4">
    <source>
        <dbReference type="EMBL" id="CAL7942656.1"/>
    </source>
</evidence>
<keyword evidence="5" id="KW-1185">Reference proteome</keyword>
<feature type="DNA-binding region" description="HMG box" evidence="1">
    <location>
        <begin position="220"/>
        <end position="279"/>
    </location>
</feature>
<accession>A0ABP1NNP7</accession>
<evidence type="ECO:0000259" key="3">
    <source>
        <dbReference type="PROSITE" id="PS50118"/>
    </source>
</evidence>
<dbReference type="SMART" id="SM00398">
    <property type="entry name" value="HMG"/>
    <property type="match status" value="1"/>
</dbReference>
<feature type="compositionally biased region" description="Low complexity" evidence="2">
    <location>
        <begin position="80"/>
        <end position="104"/>
    </location>
</feature>
<name>A0ABP1NNP7_XYLVO</name>
<dbReference type="InterPro" id="IPR042477">
    <property type="entry name" value="HMGXB4"/>
</dbReference>
<dbReference type="InterPro" id="IPR036910">
    <property type="entry name" value="HMG_box_dom_sf"/>
</dbReference>
<comment type="caution">
    <text evidence="4">The sequence shown here is derived from an EMBL/GenBank/DDBJ whole genome shotgun (WGS) entry which is preliminary data.</text>
</comment>
<proteinExistence type="predicted"/>
<dbReference type="Pfam" id="PF00505">
    <property type="entry name" value="HMG_box"/>
    <property type="match status" value="1"/>
</dbReference>
<evidence type="ECO:0000256" key="2">
    <source>
        <dbReference type="SAM" id="MobiDB-lite"/>
    </source>
</evidence>
<feature type="domain" description="HMG box" evidence="3">
    <location>
        <begin position="220"/>
        <end position="279"/>
    </location>
</feature>
<dbReference type="InterPro" id="IPR009071">
    <property type="entry name" value="HMG_box_dom"/>
</dbReference>
<protein>
    <recommendedName>
        <fullName evidence="3">HMG box domain-containing protein</fullName>
    </recommendedName>
</protein>
<dbReference type="PANTHER" id="PTHR46584">
    <property type="entry name" value="HMG DOMAIN-CONTAINING PROTEIN 4"/>
    <property type="match status" value="1"/>
</dbReference>
<gene>
    <name evidence="4" type="ORF">XYLVIOL_LOCUS5647</name>
</gene>
<dbReference type="Gene3D" id="1.10.30.10">
    <property type="entry name" value="High mobility group box domain"/>
    <property type="match status" value="1"/>
</dbReference>
<dbReference type="Proteomes" id="UP001642520">
    <property type="component" value="Unassembled WGS sequence"/>
</dbReference>
<reference evidence="4 5" key="1">
    <citation type="submission" date="2024-08" db="EMBL/GenBank/DDBJ databases">
        <authorList>
            <person name="Will J Nash"/>
            <person name="Angela Man"/>
            <person name="Seanna McTaggart"/>
            <person name="Kendall Baker"/>
            <person name="Tom Barker"/>
            <person name="Leah Catchpole"/>
            <person name="Alex Durrant"/>
            <person name="Karim Gharbi"/>
            <person name="Naomi Irish"/>
            <person name="Gemy Kaithakottil"/>
            <person name="Debby Ku"/>
            <person name="Aaliyah Providence"/>
            <person name="Felix Shaw"/>
            <person name="David Swarbreck"/>
            <person name="Chris Watkins"/>
            <person name="Ann M. McCartney"/>
            <person name="Giulio Formenti"/>
            <person name="Alice Mouton"/>
            <person name="Noel Vella"/>
            <person name="Bjorn M von Reumont"/>
            <person name="Adriana Vella"/>
            <person name="Wilfried Haerty"/>
        </authorList>
    </citation>
    <scope>NUCLEOTIDE SEQUENCE [LARGE SCALE GENOMIC DNA]</scope>
</reference>
<keyword evidence="1" id="KW-0238">DNA-binding</keyword>
<dbReference type="SUPFAM" id="SSF47095">
    <property type="entry name" value="HMG-box"/>
    <property type="match status" value="1"/>
</dbReference>
<keyword evidence="1" id="KW-0539">Nucleus</keyword>
<organism evidence="4 5">
    <name type="scientific">Xylocopa violacea</name>
    <name type="common">Violet carpenter bee</name>
    <name type="synonym">Apis violacea</name>
    <dbReference type="NCBI Taxonomy" id="135666"/>
    <lineage>
        <taxon>Eukaryota</taxon>
        <taxon>Metazoa</taxon>
        <taxon>Ecdysozoa</taxon>
        <taxon>Arthropoda</taxon>
        <taxon>Hexapoda</taxon>
        <taxon>Insecta</taxon>
        <taxon>Pterygota</taxon>
        <taxon>Neoptera</taxon>
        <taxon>Endopterygota</taxon>
        <taxon>Hymenoptera</taxon>
        <taxon>Apocrita</taxon>
        <taxon>Aculeata</taxon>
        <taxon>Apoidea</taxon>
        <taxon>Anthophila</taxon>
        <taxon>Apidae</taxon>
        <taxon>Xylocopa</taxon>
        <taxon>Xylocopa</taxon>
    </lineage>
</organism>